<dbReference type="Proteomes" id="UP000231791">
    <property type="component" value="Chromosome"/>
</dbReference>
<evidence type="ECO:0000259" key="1">
    <source>
        <dbReference type="Pfam" id="PF09992"/>
    </source>
</evidence>
<reference evidence="2 3" key="1">
    <citation type="submission" date="2017-11" db="EMBL/GenBank/DDBJ databases">
        <title>Complete genome sequence of Streptomyces lavendulae subsp. lavendulae CCM 3239 (formerly 'Streptomyces aureofaciens CCM 3239'), the producer of the angucycline-type antibiotic auricin.</title>
        <authorList>
            <person name="Busche T."/>
            <person name="Novakova R."/>
            <person name="Al'Dilaimi A."/>
            <person name="Homerova D."/>
            <person name="Feckova L."/>
            <person name="Rezuchova B."/>
            <person name="Mingyar E."/>
            <person name="Csolleiova D."/>
            <person name="Bekeova C."/>
            <person name="Winkler A."/>
            <person name="Sevcikova B."/>
            <person name="Kalinowski J."/>
            <person name="Kormanec J."/>
            <person name="Ruckert C."/>
        </authorList>
    </citation>
    <scope>NUCLEOTIDE SEQUENCE [LARGE SCALE GENOMIC DNA]</scope>
    <source>
        <strain evidence="2 3">CCM 3239</strain>
    </source>
</reference>
<dbReference type="Pfam" id="PF09992">
    <property type="entry name" value="NAGPA"/>
    <property type="match status" value="1"/>
</dbReference>
<organism evidence="2 3">
    <name type="scientific">Streptomyces lavendulae subsp. lavendulae</name>
    <dbReference type="NCBI Taxonomy" id="58340"/>
    <lineage>
        <taxon>Bacteria</taxon>
        <taxon>Bacillati</taxon>
        <taxon>Actinomycetota</taxon>
        <taxon>Actinomycetes</taxon>
        <taxon>Kitasatosporales</taxon>
        <taxon>Streptomycetaceae</taxon>
        <taxon>Streptomyces</taxon>
    </lineage>
</organism>
<gene>
    <name evidence="2" type="ORF">SLAV_03545</name>
</gene>
<dbReference type="OrthoDB" id="9809781at2"/>
<sequence>MKRFPRLAAVAVLAAVSLAAVPARPAAARPETARPQEPRPGASRPEEPAPGVGYREFTVPTSHGSARVHLVEVDLRTPGVRADLLYPGSVSGRAPVSQMARRQGAVAAMNGDFFHMVESQHPGIAATGSPSGPEVKDGRALKAAVPEGQRFGWKPPAGDSARDVVGVGTDGKARSGRLKLVGRVETPAGRLALGGYNQYALPVGSVGLFTSQWGSASRARAVCGTDKSRSAPCSEEVYEVTVRRGEVVSGSDTPGSGPVDADTQILLGREAGAEALRDLVPGTRVRISYDLDSGPGAPFRFALGAHTVLRGHRPLPGLDARTAEPRSAVGIGEGGDALFLLVTDGREGTSTGLTVRELADVLRSLGCVEGLYMDGGASSTLAVRDRATGTVAVRNHLQQGQERRVPNGIAITAGR</sequence>
<evidence type="ECO:0000313" key="3">
    <source>
        <dbReference type="Proteomes" id="UP000231791"/>
    </source>
</evidence>
<keyword evidence="3" id="KW-1185">Reference proteome</keyword>
<dbReference type="KEGG" id="slx:SLAV_03545"/>
<feature type="domain" description="Phosphodiester glycosidase" evidence="1">
    <location>
        <begin position="240"/>
        <end position="412"/>
    </location>
</feature>
<protein>
    <recommendedName>
        <fullName evidence="1">Phosphodiester glycosidase domain-containing protein</fullName>
    </recommendedName>
</protein>
<dbReference type="AlphaFoldDB" id="A0A2K8P796"/>
<name>A0A2K8P796_STRLA</name>
<dbReference type="PANTHER" id="PTHR40446:SF2">
    <property type="entry name" value="N-ACETYLGLUCOSAMINE-1-PHOSPHODIESTER ALPHA-N-ACETYLGLUCOSAMINIDASE"/>
    <property type="match status" value="1"/>
</dbReference>
<dbReference type="InterPro" id="IPR018711">
    <property type="entry name" value="NAGPA"/>
</dbReference>
<accession>A0A2K8P796</accession>
<dbReference type="GeneID" id="49381852"/>
<evidence type="ECO:0000313" key="2">
    <source>
        <dbReference type="EMBL" id="ATZ22617.1"/>
    </source>
</evidence>
<dbReference type="EMBL" id="CP024985">
    <property type="protein sequence ID" value="ATZ22617.1"/>
    <property type="molecule type" value="Genomic_DNA"/>
</dbReference>
<proteinExistence type="predicted"/>
<dbReference type="RefSeq" id="WP_030229056.1">
    <property type="nucleotide sequence ID" value="NZ_CP024985.1"/>
</dbReference>
<dbReference type="PANTHER" id="PTHR40446">
    <property type="entry name" value="N-ACETYLGLUCOSAMINE-1-PHOSPHODIESTER ALPHA-N-ACETYLGLUCOSAMINIDASE"/>
    <property type="match status" value="1"/>
</dbReference>